<keyword evidence="4" id="KW-1185">Reference proteome</keyword>
<reference evidence="3" key="1">
    <citation type="journal article" date="2023" name="Insect Mol. Biol.">
        <title>Genome sequencing provides insights into the evolution of gene families encoding plant cell wall-degrading enzymes in longhorned beetles.</title>
        <authorList>
            <person name="Shin N.R."/>
            <person name="Okamura Y."/>
            <person name="Kirsch R."/>
            <person name="Pauchet Y."/>
        </authorList>
    </citation>
    <scope>NUCLEOTIDE SEQUENCE</scope>
    <source>
        <strain evidence="3">AMC_N1</strain>
    </source>
</reference>
<dbReference type="GO" id="GO:0005739">
    <property type="term" value="C:mitochondrion"/>
    <property type="evidence" value="ECO:0007669"/>
    <property type="project" value="TreeGrafter"/>
</dbReference>
<dbReference type="EMBL" id="JAPWTK010000008">
    <property type="protein sequence ID" value="KAJ8960461.1"/>
    <property type="molecule type" value="Genomic_DNA"/>
</dbReference>
<dbReference type="Gene3D" id="3.40.50.300">
    <property type="entry name" value="P-loop containing nucleotide triphosphate hydrolases"/>
    <property type="match status" value="2"/>
</dbReference>
<dbReference type="Proteomes" id="UP001162162">
    <property type="component" value="Unassembled WGS sequence"/>
</dbReference>
<dbReference type="PANTHER" id="PTHR42961:SF2">
    <property type="entry name" value="IRON-SULFUR PROTEIN NUBPL"/>
    <property type="match status" value="1"/>
</dbReference>
<evidence type="ECO:0000256" key="1">
    <source>
        <dbReference type="ARBA" id="ARBA00022741"/>
    </source>
</evidence>
<dbReference type="InterPro" id="IPR033756">
    <property type="entry name" value="YlxH/NBP35"/>
</dbReference>
<evidence type="ECO:0000313" key="3">
    <source>
        <dbReference type="EMBL" id="KAJ8960461.1"/>
    </source>
</evidence>
<comment type="caution">
    <text evidence="3">The sequence shown here is derived from an EMBL/GenBank/DDBJ whole genome shotgun (WGS) entry which is preliminary data.</text>
</comment>
<proteinExistence type="predicted"/>
<dbReference type="PANTHER" id="PTHR42961">
    <property type="entry name" value="IRON-SULFUR PROTEIN NUBPL"/>
    <property type="match status" value="1"/>
</dbReference>
<dbReference type="GO" id="GO:0032981">
    <property type="term" value="P:mitochondrial respiratory chain complex I assembly"/>
    <property type="evidence" value="ECO:0007669"/>
    <property type="project" value="TreeGrafter"/>
</dbReference>
<accession>A0AAV8ZAR4</accession>
<dbReference type="GO" id="GO:0051539">
    <property type="term" value="F:4 iron, 4 sulfur cluster binding"/>
    <property type="evidence" value="ECO:0007669"/>
    <property type="project" value="TreeGrafter"/>
</dbReference>
<dbReference type="GO" id="GO:0005524">
    <property type="term" value="F:ATP binding"/>
    <property type="evidence" value="ECO:0007669"/>
    <property type="project" value="UniProtKB-KW"/>
</dbReference>
<dbReference type="InterPro" id="IPR027417">
    <property type="entry name" value="P-loop_NTPase"/>
</dbReference>
<protein>
    <submittedName>
        <fullName evidence="3">Uncharacterized protein</fullName>
    </submittedName>
</protein>
<dbReference type="InterPro" id="IPR044304">
    <property type="entry name" value="NUBPL-like"/>
</dbReference>
<evidence type="ECO:0000313" key="4">
    <source>
        <dbReference type="Proteomes" id="UP001162162"/>
    </source>
</evidence>
<evidence type="ECO:0000256" key="2">
    <source>
        <dbReference type="ARBA" id="ARBA00022840"/>
    </source>
</evidence>
<dbReference type="GO" id="GO:0016226">
    <property type="term" value="P:iron-sulfur cluster assembly"/>
    <property type="evidence" value="ECO:0007669"/>
    <property type="project" value="InterPro"/>
</dbReference>
<dbReference type="Pfam" id="PF10609">
    <property type="entry name" value="ParA"/>
    <property type="match status" value="2"/>
</dbReference>
<name>A0AAV8ZAR4_9CUCU</name>
<gene>
    <name evidence="3" type="ORF">NQ318_013745</name>
</gene>
<sequence>MYVLTKQIRVLVRKPKSTIQIFSCLSTSQTQVDLEKRRKEMMARGLPKQKPIKGVKHIVLVASGKGGVGKSTTSVNLATAMKKIYPDRGVGLLDTDVFGPSIPLMMNLEGQPFLTNEGLMEPLVNYGHVHGVLNRQICACDMEGADGYAGFGKINAPSGLGRTRISHSGYAAWNWRYTPKSCTKFTNSRSNSSHYPQSAALQVTKRGAIMFKKLNVPLIGIVENMSSVRCTSCSADIKIFGEGTSDLAKELGCDILAKFPLNQEISSTTDKGVPIVLENRDGFESSCYKKIAEHVVEFLKCE</sequence>
<keyword evidence="2" id="KW-0067">ATP-binding</keyword>
<organism evidence="3 4">
    <name type="scientific">Aromia moschata</name>
    <dbReference type="NCBI Taxonomy" id="1265417"/>
    <lineage>
        <taxon>Eukaryota</taxon>
        <taxon>Metazoa</taxon>
        <taxon>Ecdysozoa</taxon>
        <taxon>Arthropoda</taxon>
        <taxon>Hexapoda</taxon>
        <taxon>Insecta</taxon>
        <taxon>Pterygota</taxon>
        <taxon>Neoptera</taxon>
        <taxon>Endopterygota</taxon>
        <taxon>Coleoptera</taxon>
        <taxon>Polyphaga</taxon>
        <taxon>Cucujiformia</taxon>
        <taxon>Chrysomeloidea</taxon>
        <taxon>Cerambycidae</taxon>
        <taxon>Cerambycinae</taxon>
        <taxon>Callichromatini</taxon>
        <taxon>Aromia</taxon>
    </lineage>
</organism>
<dbReference type="SUPFAM" id="SSF52540">
    <property type="entry name" value="P-loop containing nucleoside triphosphate hydrolases"/>
    <property type="match status" value="2"/>
</dbReference>
<keyword evidence="1" id="KW-0547">Nucleotide-binding</keyword>
<dbReference type="AlphaFoldDB" id="A0AAV8ZAR4"/>